<evidence type="ECO:0000313" key="3">
    <source>
        <dbReference type="EMBL" id="KDR70442.1"/>
    </source>
</evidence>
<dbReference type="OrthoDB" id="5569250at2759"/>
<feature type="domain" description="Fungal-type protein kinase" evidence="2">
    <location>
        <begin position="294"/>
        <end position="515"/>
    </location>
</feature>
<dbReference type="PANTHER" id="PTHR38248">
    <property type="entry name" value="FUNK1 6"/>
    <property type="match status" value="1"/>
</dbReference>
<dbReference type="PANTHER" id="PTHR38248:SF2">
    <property type="entry name" value="FUNK1 11"/>
    <property type="match status" value="1"/>
</dbReference>
<dbReference type="Gene3D" id="1.10.510.10">
    <property type="entry name" value="Transferase(Phosphotransferase) domain 1"/>
    <property type="match status" value="1"/>
</dbReference>
<gene>
    <name evidence="3" type="ORF">GALMADRAFT_159914</name>
</gene>
<feature type="compositionally biased region" description="Polar residues" evidence="1">
    <location>
        <begin position="275"/>
        <end position="299"/>
    </location>
</feature>
<dbReference type="Pfam" id="PF17667">
    <property type="entry name" value="Pkinase_fungal"/>
    <property type="match status" value="2"/>
</dbReference>
<name>A0A067SKD6_GALM3</name>
<dbReference type="InterPro" id="IPR008266">
    <property type="entry name" value="Tyr_kinase_AS"/>
</dbReference>
<dbReference type="GO" id="GO:0004672">
    <property type="term" value="F:protein kinase activity"/>
    <property type="evidence" value="ECO:0007669"/>
    <property type="project" value="InterPro"/>
</dbReference>
<keyword evidence="4" id="KW-1185">Reference proteome</keyword>
<dbReference type="HOGENOM" id="CLU_018408_0_0_1"/>
<evidence type="ECO:0000313" key="4">
    <source>
        <dbReference type="Proteomes" id="UP000027222"/>
    </source>
</evidence>
<sequence length="791" mass="89507">MTWPNMSPSASMSGSSSDTSSSSCYSSFTSARSDLNSSNSSDMGTPVRRRGFAVSANTAPSMKKDLKTDLSGHMYQNVSVEDFVTHIWGLDSTIVKAIMDSKISAPPDPLQQYREVLNERNSHETKLHEPFREISDQLLLDVCALPQLNGSGTTTCFWDGKGSKVLKAEFTSRKPDLLRAWLPLPEKMTWELCKGPLEFKRHFDEKMSKLNTSSTAALPPIGEENEQQDTCAPEPPSIADLGASLHTSKVSPDNATAGEKKPNATRSKRARLSKSRQSVNENTAGGSHQESSVQTNSQSSKKRSLEEVDVSNVPSSSKRRRKEGRITNEELQLATYALECLGCLGRNYVTGIFIDRFTVSVWYYDRVAVIRSVGFNLDTPEGIKHLALCLFALDQCSMQQAGFDPHIRRFTPPADPKTPITESCIETLDRATTMENGQLCFRFPKKPTDDRPDFVFQITEVLFSYRAIVGRGTLVAATRVYILNECLYRDHYAIKLSWQYSVRKSEGDILTKLRKALPYWKRHLPDSLFSAEYTADELGIPLSKMELQEPENAAKIQGRNLHVLVSRRYSKLWQAKSIEEFERAFLDCLECHYHAYHTGRVLHRDISENNLMIWQPPDETKREPDEQDLSVEAVVEKASKKSKTTESHGVLNDFDMASEVGEDGQLLVSAAHHRTGTLPFMARDLLQPVPADGLALKHLYRHDLESFLYILVWAAIHYDLNKQHRRSTPKSLQSWLNPDHAHDSKASFINRLARYTEVRSHRRPEYETLWKKWIDPLCMLLFKAELDEGAH</sequence>
<dbReference type="InterPro" id="IPR040976">
    <property type="entry name" value="Pkinase_fungal"/>
</dbReference>
<protein>
    <recommendedName>
        <fullName evidence="2">Fungal-type protein kinase domain-containing protein</fullName>
    </recommendedName>
</protein>
<dbReference type="STRING" id="685588.A0A067SKD6"/>
<feature type="domain" description="Fungal-type protein kinase" evidence="2">
    <location>
        <begin position="549"/>
        <end position="714"/>
    </location>
</feature>
<dbReference type="AlphaFoldDB" id="A0A067SKD6"/>
<feature type="region of interest" description="Disordered" evidence="1">
    <location>
        <begin position="1"/>
        <end position="48"/>
    </location>
</feature>
<feature type="compositionally biased region" description="Polar residues" evidence="1">
    <location>
        <begin position="245"/>
        <end position="254"/>
    </location>
</feature>
<evidence type="ECO:0000259" key="2">
    <source>
        <dbReference type="Pfam" id="PF17667"/>
    </source>
</evidence>
<evidence type="ECO:0000256" key="1">
    <source>
        <dbReference type="SAM" id="MobiDB-lite"/>
    </source>
</evidence>
<organism evidence="3 4">
    <name type="scientific">Galerina marginata (strain CBS 339.88)</name>
    <dbReference type="NCBI Taxonomy" id="685588"/>
    <lineage>
        <taxon>Eukaryota</taxon>
        <taxon>Fungi</taxon>
        <taxon>Dikarya</taxon>
        <taxon>Basidiomycota</taxon>
        <taxon>Agaricomycotina</taxon>
        <taxon>Agaricomycetes</taxon>
        <taxon>Agaricomycetidae</taxon>
        <taxon>Agaricales</taxon>
        <taxon>Agaricineae</taxon>
        <taxon>Strophariaceae</taxon>
        <taxon>Galerina</taxon>
    </lineage>
</organism>
<accession>A0A067SKD6</accession>
<dbReference type="InterPro" id="IPR011009">
    <property type="entry name" value="Kinase-like_dom_sf"/>
</dbReference>
<dbReference type="PROSITE" id="PS00109">
    <property type="entry name" value="PROTEIN_KINASE_TYR"/>
    <property type="match status" value="1"/>
</dbReference>
<feature type="region of interest" description="Disordered" evidence="1">
    <location>
        <begin position="211"/>
        <end position="323"/>
    </location>
</feature>
<dbReference type="EMBL" id="KL142397">
    <property type="protein sequence ID" value="KDR70442.1"/>
    <property type="molecule type" value="Genomic_DNA"/>
</dbReference>
<feature type="compositionally biased region" description="Low complexity" evidence="1">
    <location>
        <begin position="7"/>
        <end position="42"/>
    </location>
</feature>
<dbReference type="SUPFAM" id="SSF56112">
    <property type="entry name" value="Protein kinase-like (PK-like)"/>
    <property type="match status" value="1"/>
</dbReference>
<dbReference type="Proteomes" id="UP000027222">
    <property type="component" value="Unassembled WGS sequence"/>
</dbReference>
<reference evidence="4" key="1">
    <citation type="journal article" date="2014" name="Proc. Natl. Acad. Sci. U.S.A.">
        <title>Extensive sampling of basidiomycete genomes demonstrates inadequacy of the white-rot/brown-rot paradigm for wood decay fungi.</title>
        <authorList>
            <person name="Riley R."/>
            <person name="Salamov A.A."/>
            <person name="Brown D.W."/>
            <person name="Nagy L.G."/>
            <person name="Floudas D."/>
            <person name="Held B.W."/>
            <person name="Levasseur A."/>
            <person name="Lombard V."/>
            <person name="Morin E."/>
            <person name="Otillar R."/>
            <person name="Lindquist E.A."/>
            <person name="Sun H."/>
            <person name="LaButti K.M."/>
            <person name="Schmutz J."/>
            <person name="Jabbour D."/>
            <person name="Luo H."/>
            <person name="Baker S.E."/>
            <person name="Pisabarro A.G."/>
            <person name="Walton J.D."/>
            <person name="Blanchette R.A."/>
            <person name="Henrissat B."/>
            <person name="Martin F."/>
            <person name="Cullen D."/>
            <person name="Hibbett D.S."/>
            <person name="Grigoriev I.V."/>
        </authorList>
    </citation>
    <scope>NUCLEOTIDE SEQUENCE [LARGE SCALE GENOMIC DNA]</scope>
    <source>
        <strain evidence="4">CBS 339.88</strain>
    </source>
</reference>
<proteinExistence type="predicted"/>